<organism evidence="1 2">
    <name type="scientific">Saguinus oedipus</name>
    <name type="common">Cotton-top tamarin</name>
    <name type="synonym">Oedipomidas oedipus</name>
    <dbReference type="NCBI Taxonomy" id="9490"/>
    <lineage>
        <taxon>Eukaryota</taxon>
        <taxon>Metazoa</taxon>
        <taxon>Chordata</taxon>
        <taxon>Craniata</taxon>
        <taxon>Vertebrata</taxon>
        <taxon>Euteleostomi</taxon>
        <taxon>Mammalia</taxon>
        <taxon>Eutheria</taxon>
        <taxon>Euarchontoglires</taxon>
        <taxon>Primates</taxon>
        <taxon>Haplorrhini</taxon>
        <taxon>Platyrrhini</taxon>
        <taxon>Cebidae</taxon>
        <taxon>Callitrichinae</taxon>
        <taxon>Saguinus</taxon>
    </lineage>
</organism>
<proteinExistence type="predicted"/>
<sequence length="55" mass="5890">MALPPCMCKEGPRELLTDGVTQEDELRIKPAYDSTAQLDVLEGSSVNVAQTPLSA</sequence>
<gene>
    <name evidence="1" type="ORF">P7K49_008957</name>
</gene>
<feature type="non-terminal residue" evidence="1">
    <location>
        <position position="55"/>
    </location>
</feature>
<dbReference type="EMBL" id="JASSZA010000004">
    <property type="protein sequence ID" value="KAK2114691.1"/>
    <property type="molecule type" value="Genomic_DNA"/>
</dbReference>
<name>A0ABQ9VZ86_SAGOE</name>
<comment type="caution">
    <text evidence="1">The sequence shown here is derived from an EMBL/GenBank/DDBJ whole genome shotgun (WGS) entry which is preliminary data.</text>
</comment>
<dbReference type="Proteomes" id="UP001266305">
    <property type="component" value="Unassembled WGS sequence"/>
</dbReference>
<evidence type="ECO:0000313" key="2">
    <source>
        <dbReference type="Proteomes" id="UP001266305"/>
    </source>
</evidence>
<protein>
    <submittedName>
        <fullName evidence="1">Uncharacterized protein</fullName>
    </submittedName>
</protein>
<keyword evidence="2" id="KW-1185">Reference proteome</keyword>
<reference evidence="1 2" key="1">
    <citation type="submission" date="2023-05" db="EMBL/GenBank/DDBJ databases">
        <title>B98-5 Cell Line De Novo Hybrid Assembly: An Optical Mapping Approach.</title>
        <authorList>
            <person name="Kananen K."/>
            <person name="Auerbach J.A."/>
            <person name="Kautto E."/>
            <person name="Blachly J.S."/>
        </authorList>
    </citation>
    <scope>NUCLEOTIDE SEQUENCE [LARGE SCALE GENOMIC DNA]</scope>
    <source>
        <strain evidence="1">B95-8</strain>
        <tissue evidence="1">Cell line</tissue>
    </source>
</reference>
<evidence type="ECO:0000313" key="1">
    <source>
        <dbReference type="EMBL" id="KAK2114691.1"/>
    </source>
</evidence>
<accession>A0ABQ9VZ86</accession>